<sequence length="170" mass="18592">MSARARKALASGAIIGLVAMTATYLTEPWEGTVNKAYWDRLGSVWTICTGETLSVKPGMVKTDAECKEMLLERLENDFHQPLTRCIRGFDKAPLGWQGAMLDEAYNIGVGAACSSTAAKRARAGDFKGSCHAMTWFNRAGGKVILGLKKRREFGDANRMGELELCLEGLR</sequence>
<dbReference type="OrthoDB" id="5327667at2"/>
<dbReference type="GO" id="GO:0042742">
    <property type="term" value="P:defense response to bacterium"/>
    <property type="evidence" value="ECO:0007669"/>
    <property type="project" value="UniProtKB-KW"/>
</dbReference>
<dbReference type="GO" id="GO:0031640">
    <property type="term" value="P:killing of cells of another organism"/>
    <property type="evidence" value="ECO:0007669"/>
    <property type="project" value="UniProtKB-KW"/>
</dbReference>
<keyword evidence="8" id="KW-1185">Reference proteome</keyword>
<reference evidence="7 8" key="1">
    <citation type="submission" date="2018-11" db="EMBL/GenBank/DDBJ databases">
        <title>Pseudaminobacter arsenicus sp. nov., an arsenic-resistant bacterium isolated from arsenic-rich aquifers.</title>
        <authorList>
            <person name="Mu Y."/>
        </authorList>
    </citation>
    <scope>NUCLEOTIDE SEQUENCE [LARGE SCALE GENOMIC DNA]</scope>
    <source>
        <strain evidence="7 8">CB3</strain>
    </source>
</reference>
<evidence type="ECO:0000313" key="7">
    <source>
        <dbReference type="EMBL" id="RUM97929.1"/>
    </source>
</evidence>
<evidence type="ECO:0000256" key="2">
    <source>
        <dbReference type="ARBA" id="ARBA00022529"/>
    </source>
</evidence>
<dbReference type="EMBL" id="RKST01000008">
    <property type="protein sequence ID" value="RUM97929.1"/>
    <property type="molecule type" value="Genomic_DNA"/>
</dbReference>
<dbReference type="Pfam" id="PF00959">
    <property type="entry name" value="Phage_lysozyme"/>
    <property type="match status" value="1"/>
</dbReference>
<evidence type="ECO:0000256" key="3">
    <source>
        <dbReference type="ARBA" id="ARBA00022638"/>
    </source>
</evidence>
<dbReference type="EC" id="3.2.1.17" evidence="6"/>
<dbReference type="PANTHER" id="PTHR38107:SF3">
    <property type="entry name" value="LYSOZYME RRRD-RELATED"/>
    <property type="match status" value="1"/>
</dbReference>
<name>A0A432V714_9HYPH</name>
<evidence type="ECO:0000256" key="6">
    <source>
        <dbReference type="RuleBase" id="RU003788"/>
    </source>
</evidence>
<organism evidence="7 8">
    <name type="scientific">Borborobacter arsenicus</name>
    <dbReference type="NCBI Taxonomy" id="1851146"/>
    <lineage>
        <taxon>Bacteria</taxon>
        <taxon>Pseudomonadati</taxon>
        <taxon>Pseudomonadota</taxon>
        <taxon>Alphaproteobacteria</taxon>
        <taxon>Hyphomicrobiales</taxon>
        <taxon>Phyllobacteriaceae</taxon>
        <taxon>Borborobacter</taxon>
    </lineage>
</organism>
<dbReference type="CDD" id="cd16900">
    <property type="entry name" value="endolysin_R21-like"/>
    <property type="match status" value="1"/>
</dbReference>
<dbReference type="RefSeq" id="WP_128626800.1">
    <property type="nucleotide sequence ID" value="NZ_RKST01000008.1"/>
</dbReference>
<dbReference type="InterPro" id="IPR023346">
    <property type="entry name" value="Lysozyme-like_dom_sf"/>
</dbReference>
<accession>A0A432V714</accession>
<comment type="catalytic activity">
    <reaction evidence="1 6">
        <text>Hydrolysis of (1-&gt;4)-beta-linkages between N-acetylmuramic acid and N-acetyl-D-glucosamine residues in a peptidoglycan and between N-acetyl-D-glucosamine residues in chitodextrins.</text>
        <dbReference type="EC" id="3.2.1.17"/>
    </reaction>
</comment>
<keyword evidence="5 6" id="KW-0326">Glycosidase</keyword>
<keyword evidence="3 6" id="KW-0081">Bacteriolytic enzyme</keyword>
<keyword evidence="2 6" id="KW-0929">Antimicrobial</keyword>
<dbReference type="GO" id="GO:0003796">
    <property type="term" value="F:lysozyme activity"/>
    <property type="evidence" value="ECO:0007669"/>
    <property type="project" value="UniProtKB-EC"/>
</dbReference>
<dbReference type="PANTHER" id="PTHR38107">
    <property type="match status" value="1"/>
</dbReference>
<protein>
    <recommendedName>
        <fullName evidence="6">Lysozyme</fullName>
        <ecNumber evidence="6">3.2.1.17</ecNumber>
    </recommendedName>
</protein>
<dbReference type="Proteomes" id="UP000281647">
    <property type="component" value="Unassembled WGS sequence"/>
</dbReference>
<evidence type="ECO:0000256" key="4">
    <source>
        <dbReference type="ARBA" id="ARBA00022801"/>
    </source>
</evidence>
<comment type="similarity">
    <text evidence="6">Belongs to the glycosyl hydrolase 24 family.</text>
</comment>
<dbReference type="HAMAP" id="MF_04110">
    <property type="entry name" value="ENDOLYSIN_T4"/>
    <property type="match status" value="1"/>
</dbReference>
<dbReference type="GO" id="GO:0016998">
    <property type="term" value="P:cell wall macromolecule catabolic process"/>
    <property type="evidence" value="ECO:0007669"/>
    <property type="project" value="InterPro"/>
</dbReference>
<dbReference type="InterPro" id="IPR023347">
    <property type="entry name" value="Lysozyme_dom_sf"/>
</dbReference>
<evidence type="ECO:0000256" key="5">
    <source>
        <dbReference type="ARBA" id="ARBA00023295"/>
    </source>
</evidence>
<comment type="caution">
    <text evidence="7">The sequence shown here is derived from an EMBL/GenBank/DDBJ whole genome shotgun (WGS) entry which is preliminary data.</text>
</comment>
<keyword evidence="4 6" id="KW-0378">Hydrolase</keyword>
<proteinExistence type="inferred from homology"/>
<dbReference type="GO" id="GO:0009253">
    <property type="term" value="P:peptidoglycan catabolic process"/>
    <property type="evidence" value="ECO:0007669"/>
    <property type="project" value="InterPro"/>
</dbReference>
<dbReference type="Gene3D" id="1.10.530.40">
    <property type="match status" value="1"/>
</dbReference>
<dbReference type="InterPro" id="IPR002196">
    <property type="entry name" value="Glyco_hydro_24"/>
</dbReference>
<evidence type="ECO:0000256" key="1">
    <source>
        <dbReference type="ARBA" id="ARBA00000632"/>
    </source>
</evidence>
<dbReference type="InterPro" id="IPR034690">
    <property type="entry name" value="Endolysin_T4_type"/>
</dbReference>
<dbReference type="InterPro" id="IPR051018">
    <property type="entry name" value="Bacteriophage_GH24"/>
</dbReference>
<gene>
    <name evidence="7" type="ORF">EET67_09955</name>
</gene>
<evidence type="ECO:0000313" key="8">
    <source>
        <dbReference type="Proteomes" id="UP000281647"/>
    </source>
</evidence>
<dbReference type="AlphaFoldDB" id="A0A432V714"/>
<dbReference type="SUPFAM" id="SSF53955">
    <property type="entry name" value="Lysozyme-like"/>
    <property type="match status" value="1"/>
</dbReference>